<comment type="caution">
    <text evidence="3">The sequence shown here is derived from an EMBL/GenBank/DDBJ whole genome shotgun (WGS) entry which is preliminary data.</text>
</comment>
<feature type="transmembrane region" description="Helical" evidence="1">
    <location>
        <begin position="188"/>
        <end position="209"/>
    </location>
</feature>
<feature type="transmembrane region" description="Helical" evidence="1">
    <location>
        <begin position="95"/>
        <end position="115"/>
    </location>
</feature>
<evidence type="ECO:0000259" key="2">
    <source>
        <dbReference type="Pfam" id="PF00892"/>
    </source>
</evidence>
<feature type="transmembrane region" description="Helical" evidence="1">
    <location>
        <begin position="67"/>
        <end position="88"/>
    </location>
</feature>
<dbReference type="EMBL" id="MFTD01000018">
    <property type="protein sequence ID" value="OGI46529.1"/>
    <property type="molecule type" value="Genomic_DNA"/>
</dbReference>
<keyword evidence="1" id="KW-1133">Transmembrane helix</keyword>
<dbReference type="Pfam" id="PF00892">
    <property type="entry name" value="EamA"/>
    <property type="match status" value="1"/>
</dbReference>
<evidence type="ECO:0000313" key="3">
    <source>
        <dbReference type="EMBL" id="OGI46529.1"/>
    </source>
</evidence>
<keyword evidence="1" id="KW-0812">Transmembrane</keyword>
<dbReference type="InterPro" id="IPR000620">
    <property type="entry name" value="EamA_dom"/>
</dbReference>
<evidence type="ECO:0000313" key="4">
    <source>
        <dbReference type="Proteomes" id="UP000176484"/>
    </source>
</evidence>
<feature type="transmembrane region" description="Helical" evidence="1">
    <location>
        <begin position="230"/>
        <end position="249"/>
    </location>
</feature>
<dbReference type="InterPro" id="IPR037185">
    <property type="entry name" value="EmrE-like"/>
</dbReference>
<feature type="transmembrane region" description="Helical" evidence="1">
    <location>
        <begin position="255"/>
        <end position="273"/>
    </location>
</feature>
<evidence type="ECO:0000256" key="1">
    <source>
        <dbReference type="SAM" id="Phobius"/>
    </source>
</evidence>
<dbReference type="GO" id="GO:0016020">
    <property type="term" value="C:membrane"/>
    <property type="evidence" value="ECO:0007669"/>
    <property type="project" value="InterPro"/>
</dbReference>
<accession>A0A1F6TN98</accession>
<sequence length="304" mass="34232">MIWFFIALIGPFLYALTNHIDKILLEKYFKESGVGTLILFSSLLSIIALPFFFLVDPTIFNVDGKSIFTLAIVGILNVMVLWCYLLALKNEEASVAVVFYQLVPVFGGILGYFVLGEILTRIQLIAVALIILGTTIIAFEIDSENKFKLRRQTIIPMLAAAFFWALESVIFKAVALEENLWRSLFWEHLMLTLVGILIFVFVRSYRANFLSAIRNNSRAILSLNVGNESIYILGNIATAFAYMLAPVGLVLLTESFQPIFVLAIGIFLTIFFPKITTEKIHAKHLWQKIIAICITGIGTYLLFI</sequence>
<feature type="transmembrane region" description="Helical" evidence="1">
    <location>
        <begin position="6"/>
        <end position="25"/>
    </location>
</feature>
<reference evidence="3 4" key="1">
    <citation type="journal article" date="2016" name="Nat. Commun.">
        <title>Thousands of microbial genomes shed light on interconnected biogeochemical processes in an aquifer system.</title>
        <authorList>
            <person name="Anantharaman K."/>
            <person name="Brown C.T."/>
            <person name="Hug L.A."/>
            <person name="Sharon I."/>
            <person name="Castelle C.J."/>
            <person name="Probst A.J."/>
            <person name="Thomas B.C."/>
            <person name="Singh A."/>
            <person name="Wilkins M.J."/>
            <person name="Karaoz U."/>
            <person name="Brodie E.L."/>
            <person name="Williams K.H."/>
            <person name="Hubbard S.S."/>
            <person name="Banfield J.F."/>
        </authorList>
    </citation>
    <scope>NUCLEOTIDE SEQUENCE [LARGE SCALE GENOMIC DNA]</scope>
</reference>
<feature type="transmembrane region" description="Helical" evidence="1">
    <location>
        <begin position="153"/>
        <end position="176"/>
    </location>
</feature>
<dbReference type="AlphaFoldDB" id="A0A1F6TN98"/>
<dbReference type="PANTHER" id="PTHR22911:SF137">
    <property type="entry name" value="SOLUTE CARRIER FAMILY 35 MEMBER G2-RELATED"/>
    <property type="match status" value="1"/>
</dbReference>
<gene>
    <name evidence="3" type="ORF">A2121_01470</name>
</gene>
<dbReference type="Gene3D" id="1.10.3730.20">
    <property type="match status" value="1"/>
</dbReference>
<feature type="domain" description="EamA" evidence="2">
    <location>
        <begin position="2"/>
        <end position="138"/>
    </location>
</feature>
<keyword evidence="1" id="KW-0472">Membrane</keyword>
<organism evidence="3 4">
    <name type="scientific">Candidatus Nomurabacteria bacterium GWB1_40_6</name>
    <dbReference type="NCBI Taxonomy" id="1801727"/>
    <lineage>
        <taxon>Bacteria</taxon>
        <taxon>Candidatus Nomuraibacteriota</taxon>
    </lineage>
</organism>
<proteinExistence type="predicted"/>
<dbReference type="SUPFAM" id="SSF103481">
    <property type="entry name" value="Multidrug resistance efflux transporter EmrE"/>
    <property type="match status" value="1"/>
</dbReference>
<name>A0A1F6TN98_9BACT</name>
<feature type="transmembrane region" description="Helical" evidence="1">
    <location>
        <begin position="37"/>
        <end position="55"/>
    </location>
</feature>
<feature type="transmembrane region" description="Helical" evidence="1">
    <location>
        <begin position="121"/>
        <end position="141"/>
    </location>
</feature>
<dbReference type="Proteomes" id="UP000176484">
    <property type="component" value="Unassembled WGS sequence"/>
</dbReference>
<dbReference type="PANTHER" id="PTHR22911">
    <property type="entry name" value="ACYL-MALONYL CONDENSING ENZYME-RELATED"/>
    <property type="match status" value="1"/>
</dbReference>
<protein>
    <recommendedName>
        <fullName evidence="2">EamA domain-containing protein</fullName>
    </recommendedName>
</protein>
<feature type="transmembrane region" description="Helical" evidence="1">
    <location>
        <begin position="285"/>
        <end position="303"/>
    </location>
</feature>